<evidence type="ECO:0000313" key="2">
    <source>
        <dbReference type="EMBL" id="CUI00531.1"/>
    </source>
</evidence>
<sequence length="70" mass="7353">MTIPGSAALYADGAPAAPAPPPGGQPRERMGDLPCGAPFSSPDITDPVPFGRRMARIQFFAGTEFRSKLH</sequence>
<reference evidence="3" key="2">
    <citation type="submission" date="2021-08" db="EMBL/GenBank/DDBJ databases">
        <authorList>
            <person name="Nwanade C."/>
            <person name="Wang M."/>
            <person name="Masoudi A."/>
            <person name="Yu Z."/>
            <person name="Liu J."/>
        </authorList>
    </citation>
    <scope>NUCLEOTIDE SEQUENCE</scope>
    <source>
        <strain evidence="3">S166</strain>
    </source>
</reference>
<dbReference type="AlphaFoldDB" id="A0A0P1HB32"/>
<dbReference type="EMBL" id="CYSR01000027">
    <property type="protein sequence ID" value="CUI00531.1"/>
    <property type="molecule type" value="Genomic_DNA"/>
</dbReference>
<feature type="compositionally biased region" description="Low complexity" evidence="1">
    <location>
        <begin position="1"/>
        <end position="16"/>
    </location>
</feature>
<organism evidence="2 4">
    <name type="scientific">Leisingera aquaemixtae</name>
    <dbReference type="NCBI Taxonomy" id="1396826"/>
    <lineage>
        <taxon>Bacteria</taxon>
        <taxon>Pseudomonadati</taxon>
        <taxon>Pseudomonadota</taxon>
        <taxon>Alphaproteobacteria</taxon>
        <taxon>Rhodobacterales</taxon>
        <taxon>Roseobacteraceae</taxon>
        <taxon>Leisingera</taxon>
    </lineage>
</organism>
<name>A0A0P1HB32_9RHOB</name>
<dbReference type="STRING" id="1396826.PHA8399_02663"/>
<feature type="region of interest" description="Disordered" evidence="1">
    <location>
        <begin position="1"/>
        <end position="48"/>
    </location>
</feature>
<keyword evidence="5" id="KW-1185">Reference proteome</keyword>
<evidence type="ECO:0000256" key="1">
    <source>
        <dbReference type="SAM" id="MobiDB-lite"/>
    </source>
</evidence>
<proteinExistence type="predicted"/>
<dbReference type="EMBL" id="CP081051">
    <property type="protein sequence ID" value="UWQ40541.1"/>
    <property type="molecule type" value="Genomic_DNA"/>
</dbReference>
<dbReference type="Proteomes" id="UP001058514">
    <property type="component" value="Chromosome"/>
</dbReference>
<reference evidence="2 4" key="1">
    <citation type="submission" date="2015-09" db="EMBL/GenBank/DDBJ databases">
        <authorList>
            <consortium name="Swine Surveillance"/>
        </authorList>
    </citation>
    <scope>NUCLEOTIDE SEQUENCE [LARGE SCALE GENOMIC DNA]</scope>
    <source>
        <strain evidence="2 4">CECT 8399</strain>
    </source>
</reference>
<protein>
    <submittedName>
        <fullName evidence="2">Uncharacterized protein</fullName>
    </submittedName>
</protein>
<evidence type="ECO:0000313" key="5">
    <source>
        <dbReference type="Proteomes" id="UP001058514"/>
    </source>
</evidence>
<gene>
    <name evidence="3" type="ORF">K3718_13380</name>
    <name evidence="2" type="ORF">PHA8399_02663</name>
</gene>
<dbReference type="RefSeq" id="WP_058286604.1">
    <property type="nucleotide sequence ID" value="NZ_CP041159.1"/>
</dbReference>
<evidence type="ECO:0000313" key="3">
    <source>
        <dbReference type="EMBL" id="UWQ40541.1"/>
    </source>
</evidence>
<dbReference type="Proteomes" id="UP000051326">
    <property type="component" value="Unassembled WGS sequence"/>
</dbReference>
<accession>A0A0P1HB32</accession>
<evidence type="ECO:0000313" key="4">
    <source>
        <dbReference type="Proteomes" id="UP000051326"/>
    </source>
</evidence>